<dbReference type="GeneID" id="96778735"/>
<comment type="similarity">
    <text evidence="1">Belongs to the DprA/Smf family.</text>
</comment>
<comment type="caution">
    <text evidence="3">The sequence shown here is derived from an EMBL/GenBank/DDBJ whole genome shotgun (WGS) entry which is preliminary data.</text>
</comment>
<dbReference type="InterPro" id="IPR003488">
    <property type="entry name" value="DprA"/>
</dbReference>
<accession>A0A6I2UBB6</accession>
<dbReference type="EMBL" id="VUNR01000012">
    <property type="protein sequence ID" value="MSU08803.1"/>
    <property type="molecule type" value="Genomic_DNA"/>
</dbReference>
<dbReference type="PANTHER" id="PTHR43022">
    <property type="entry name" value="PROTEIN SMF"/>
    <property type="match status" value="1"/>
</dbReference>
<dbReference type="NCBIfam" id="TIGR00732">
    <property type="entry name" value="dprA"/>
    <property type="match status" value="1"/>
</dbReference>
<gene>
    <name evidence="3" type="primary">dprA</name>
    <name evidence="3" type="ORF">FYJ84_07380</name>
</gene>
<sequence>MEKFFLAALQGVNGLGGKRIRRLANYFGSAMEVWQAGEGELRQAKILDEGVLESLLLARRGQPDLPERLQEECGRKGISLCTIEDGEYPGLLKEINNPPLALFYRGRLAERPRLAMVGSRRVSAYGRNVAESLGSSLAAAGFAVVSGGAMGVDTCSHQGALKKGITEAVLGCGVDVVYPAGNGRLLAEIAEKGAVISEYLPGTRPLAGNFPARNRIISGMCLGTIVVEAAKRSGSLITAEMAVSEGRDVFAVPGSIFSPVSTGCHRLIQQGAKLVIDSHDIIEEYPEFAKKRNKKKNIDEKNKTHAIITETEERILQVLQFDEPLSIDEVIYRLHGGDVANAAFVLLQLEFKGLVRSDDLHRYVRTVKEGVL</sequence>
<name>A0A6I2UBB6_9FIRM</name>
<dbReference type="RefSeq" id="WP_154406961.1">
    <property type="nucleotide sequence ID" value="NZ_VUNR01000012.1"/>
</dbReference>
<dbReference type="SUPFAM" id="SSF102405">
    <property type="entry name" value="MCP/YpsA-like"/>
    <property type="match status" value="1"/>
</dbReference>
<reference evidence="3 4" key="1">
    <citation type="submission" date="2019-08" db="EMBL/GenBank/DDBJ databases">
        <title>In-depth cultivation of the pig gut microbiome towards novel bacterial diversity and tailored functional studies.</title>
        <authorList>
            <person name="Wylensek D."/>
            <person name="Hitch T.C.A."/>
            <person name="Clavel T."/>
        </authorList>
    </citation>
    <scope>NUCLEOTIDE SEQUENCE [LARGE SCALE GENOMIC DNA]</scope>
    <source>
        <strain evidence="3 4">WCA-693-APC-5D-A</strain>
    </source>
</reference>
<evidence type="ECO:0000313" key="4">
    <source>
        <dbReference type="Proteomes" id="UP000433181"/>
    </source>
</evidence>
<dbReference type="PANTHER" id="PTHR43022:SF1">
    <property type="entry name" value="PROTEIN SMF"/>
    <property type="match status" value="1"/>
</dbReference>
<dbReference type="SUPFAM" id="SSF47781">
    <property type="entry name" value="RuvA domain 2-like"/>
    <property type="match status" value="1"/>
</dbReference>
<proteinExistence type="inferred from homology"/>
<dbReference type="InterPro" id="IPR057666">
    <property type="entry name" value="DrpA_SLOG"/>
</dbReference>
<dbReference type="Proteomes" id="UP000433181">
    <property type="component" value="Unassembled WGS sequence"/>
</dbReference>
<keyword evidence="4" id="KW-1185">Reference proteome</keyword>
<dbReference type="GO" id="GO:0009294">
    <property type="term" value="P:DNA-mediated transformation"/>
    <property type="evidence" value="ECO:0007669"/>
    <property type="project" value="InterPro"/>
</dbReference>
<dbReference type="Pfam" id="PF02481">
    <property type="entry name" value="DNA_processg_A"/>
    <property type="match status" value="1"/>
</dbReference>
<dbReference type="Gene3D" id="3.40.50.450">
    <property type="match status" value="1"/>
</dbReference>
<dbReference type="InterPro" id="IPR010994">
    <property type="entry name" value="RuvA_2-like"/>
</dbReference>
<dbReference type="AlphaFoldDB" id="A0A6I2UBB6"/>
<evidence type="ECO:0000259" key="2">
    <source>
        <dbReference type="Pfam" id="PF02481"/>
    </source>
</evidence>
<protein>
    <submittedName>
        <fullName evidence="3">DNA-protecting protein DprA</fullName>
    </submittedName>
</protein>
<evidence type="ECO:0000313" key="3">
    <source>
        <dbReference type="EMBL" id="MSU08803.1"/>
    </source>
</evidence>
<evidence type="ECO:0000256" key="1">
    <source>
        <dbReference type="ARBA" id="ARBA00006525"/>
    </source>
</evidence>
<feature type="domain" description="Smf/DprA SLOG" evidence="2">
    <location>
        <begin position="80"/>
        <end position="285"/>
    </location>
</feature>
<organism evidence="3 4">
    <name type="scientific">Anaerovibrio slackiae</name>
    <dbReference type="NCBI Taxonomy" id="2652309"/>
    <lineage>
        <taxon>Bacteria</taxon>
        <taxon>Bacillati</taxon>
        <taxon>Bacillota</taxon>
        <taxon>Negativicutes</taxon>
        <taxon>Selenomonadales</taxon>
        <taxon>Selenomonadaceae</taxon>
        <taxon>Anaerovibrio</taxon>
    </lineage>
</organism>